<name>A0A8S5RMQ5_9VIRU</name>
<accession>A0A8S5RMQ5</accession>
<proteinExistence type="predicted"/>
<reference evidence="1" key="1">
    <citation type="journal article" date="2021" name="Proc. Natl. Acad. Sci. U.S.A.">
        <title>A Catalog of Tens of Thousands of Viruses from Human Metagenomes Reveals Hidden Associations with Chronic Diseases.</title>
        <authorList>
            <person name="Tisza M.J."/>
            <person name="Buck C.B."/>
        </authorList>
    </citation>
    <scope>NUCLEOTIDE SEQUENCE</scope>
    <source>
        <strain evidence="1">Cts3e7</strain>
    </source>
</reference>
<dbReference type="EMBL" id="BK059126">
    <property type="protein sequence ID" value="DAE32639.1"/>
    <property type="molecule type" value="Genomic_DNA"/>
</dbReference>
<sequence>MTNVECDRDRCLNNKYGICTAREIVYKGWCMDYITTGKASKNNCGICRRVNGKLKRNTNPVLK</sequence>
<evidence type="ECO:0000313" key="1">
    <source>
        <dbReference type="EMBL" id="DAE32639.1"/>
    </source>
</evidence>
<protein>
    <submittedName>
        <fullName evidence="1">Beta-lactamase</fullName>
    </submittedName>
</protein>
<organism evidence="1">
    <name type="scientific">Virus sp. cts3e7</name>
    <dbReference type="NCBI Taxonomy" id="2825802"/>
    <lineage>
        <taxon>Viruses</taxon>
    </lineage>
</organism>